<gene>
    <name evidence="2" type="ORF">Esi_0021_0025</name>
</gene>
<evidence type="ECO:0000313" key="3">
    <source>
        <dbReference type="Proteomes" id="UP000002630"/>
    </source>
</evidence>
<organism evidence="2 3">
    <name type="scientific">Ectocarpus siliculosus</name>
    <name type="common">Brown alga</name>
    <name type="synonym">Conferva siliculosa</name>
    <dbReference type="NCBI Taxonomy" id="2880"/>
    <lineage>
        <taxon>Eukaryota</taxon>
        <taxon>Sar</taxon>
        <taxon>Stramenopiles</taxon>
        <taxon>Ochrophyta</taxon>
        <taxon>PX clade</taxon>
        <taxon>Phaeophyceae</taxon>
        <taxon>Ectocarpales</taxon>
        <taxon>Ectocarpaceae</taxon>
        <taxon>Ectocarpus</taxon>
    </lineage>
</organism>
<dbReference type="EMBL" id="FN648387">
    <property type="protein sequence ID" value="CBJ26098.1"/>
    <property type="molecule type" value="Genomic_DNA"/>
</dbReference>
<sequence length="86" mass="9443">MARQETKVPRRQQTKVSGPFKLPVRPQPTSSSSRGAGRGFGLWESLLEGKTAARRRGVVLLIVRLPPAGVLLLLVPRRPEVNSTEC</sequence>
<reference evidence="2 3" key="1">
    <citation type="journal article" date="2010" name="Nature">
        <title>The Ectocarpus genome and the independent evolution of multicellularity in brown algae.</title>
        <authorList>
            <person name="Cock J.M."/>
            <person name="Sterck L."/>
            <person name="Rouze P."/>
            <person name="Scornet D."/>
            <person name="Allen A.E."/>
            <person name="Amoutzias G."/>
            <person name="Anthouard V."/>
            <person name="Artiguenave F."/>
            <person name="Aury J.M."/>
            <person name="Badger J.H."/>
            <person name="Beszteri B."/>
            <person name="Billiau K."/>
            <person name="Bonnet E."/>
            <person name="Bothwell J.H."/>
            <person name="Bowler C."/>
            <person name="Boyen C."/>
            <person name="Brownlee C."/>
            <person name="Carrano C.J."/>
            <person name="Charrier B."/>
            <person name="Cho G.Y."/>
            <person name="Coelho S.M."/>
            <person name="Collen J."/>
            <person name="Corre E."/>
            <person name="Da Silva C."/>
            <person name="Delage L."/>
            <person name="Delaroque N."/>
            <person name="Dittami S.M."/>
            <person name="Doulbeau S."/>
            <person name="Elias M."/>
            <person name="Farnham G."/>
            <person name="Gachon C.M."/>
            <person name="Gschloessl B."/>
            <person name="Heesch S."/>
            <person name="Jabbari K."/>
            <person name="Jubin C."/>
            <person name="Kawai H."/>
            <person name="Kimura K."/>
            <person name="Kloareg B."/>
            <person name="Kupper F.C."/>
            <person name="Lang D."/>
            <person name="Le Bail A."/>
            <person name="Leblanc C."/>
            <person name="Lerouge P."/>
            <person name="Lohr M."/>
            <person name="Lopez P.J."/>
            <person name="Martens C."/>
            <person name="Maumus F."/>
            <person name="Michel G."/>
            <person name="Miranda-Saavedra D."/>
            <person name="Morales J."/>
            <person name="Moreau H."/>
            <person name="Motomura T."/>
            <person name="Nagasato C."/>
            <person name="Napoli C.A."/>
            <person name="Nelson D.R."/>
            <person name="Nyvall-Collen P."/>
            <person name="Peters A.F."/>
            <person name="Pommier C."/>
            <person name="Potin P."/>
            <person name="Poulain J."/>
            <person name="Quesneville H."/>
            <person name="Read B."/>
            <person name="Rensing S.A."/>
            <person name="Ritter A."/>
            <person name="Rousvoal S."/>
            <person name="Samanta M."/>
            <person name="Samson G."/>
            <person name="Schroeder D.C."/>
            <person name="Segurens B."/>
            <person name="Strittmatter M."/>
            <person name="Tonon T."/>
            <person name="Tregear J.W."/>
            <person name="Valentin K."/>
            <person name="von Dassow P."/>
            <person name="Yamagishi T."/>
            <person name="Van de Peer Y."/>
            <person name="Wincker P."/>
        </authorList>
    </citation>
    <scope>NUCLEOTIDE SEQUENCE [LARGE SCALE GENOMIC DNA]</scope>
    <source>
        <strain evidence="3">Ec32 / CCAP1310/4</strain>
    </source>
</reference>
<dbReference type="AlphaFoldDB" id="D7FR31"/>
<accession>D7FR31</accession>
<protein>
    <submittedName>
        <fullName evidence="2">Uncharacterized protein</fullName>
    </submittedName>
</protein>
<evidence type="ECO:0000256" key="1">
    <source>
        <dbReference type="SAM" id="MobiDB-lite"/>
    </source>
</evidence>
<dbReference type="Proteomes" id="UP000002630">
    <property type="component" value="Linkage Group LG14"/>
</dbReference>
<keyword evidence="3" id="KW-1185">Reference proteome</keyword>
<evidence type="ECO:0000313" key="2">
    <source>
        <dbReference type="EMBL" id="CBJ26098.1"/>
    </source>
</evidence>
<name>D7FR31_ECTSI</name>
<proteinExistence type="predicted"/>
<feature type="region of interest" description="Disordered" evidence="1">
    <location>
        <begin position="1"/>
        <end position="39"/>
    </location>
</feature>